<dbReference type="InterPro" id="IPR018669">
    <property type="entry name" value="Toxin_HigB"/>
</dbReference>
<dbReference type="Proteomes" id="UP000192132">
    <property type="component" value="Unassembled WGS sequence"/>
</dbReference>
<keyword evidence="2" id="KW-1185">Reference proteome</keyword>
<dbReference type="GO" id="GO:0110001">
    <property type="term" value="C:toxin-antitoxin complex"/>
    <property type="evidence" value="ECO:0007669"/>
    <property type="project" value="InterPro"/>
</dbReference>
<name>A0A1S8CRI0_9GAMM</name>
<sequence>MRILAKSRLVAFWESSPAYADSETPLTEWYRHFEKASYATPQAIKEVFGTASILKGGRIVFNIGGNKYRLIVAFDLERQMGFIKFVGTHTQYDNLDAENI</sequence>
<evidence type="ECO:0000313" key="2">
    <source>
        <dbReference type="Proteomes" id="UP000192132"/>
    </source>
</evidence>
<dbReference type="AlphaFoldDB" id="A0A1S8CRI0"/>
<dbReference type="Pfam" id="PF09907">
    <property type="entry name" value="HigB_toxin"/>
    <property type="match status" value="1"/>
</dbReference>
<dbReference type="GO" id="GO:0004519">
    <property type="term" value="F:endonuclease activity"/>
    <property type="evidence" value="ECO:0007669"/>
    <property type="project" value="InterPro"/>
</dbReference>
<dbReference type="RefSeq" id="WP_076879184.1">
    <property type="nucleotide sequence ID" value="NZ_MLCN01000044.1"/>
</dbReference>
<accession>A0A1S8CRI0</accession>
<dbReference type="EMBL" id="MLCN01000044">
    <property type="protein sequence ID" value="ONG37747.1"/>
    <property type="molecule type" value="Genomic_DNA"/>
</dbReference>
<comment type="caution">
    <text evidence="1">The sequence shown here is derived from an EMBL/GenBank/DDBJ whole genome shotgun (WGS) entry which is preliminary data.</text>
</comment>
<evidence type="ECO:0000313" key="1">
    <source>
        <dbReference type="EMBL" id="ONG37747.1"/>
    </source>
</evidence>
<proteinExistence type="predicted"/>
<protein>
    <submittedName>
        <fullName evidence="1">Addiction module toxin RelE</fullName>
    </submittedName>
</protein>
<organism evidence="1 2">
    <name type="scientific">Alkanindiges hydrocarboniclasticus</name>
    <dbReference type="NCBI Taxonomy" id="1907941"/>
    <lineage>
        <taxon>Bacteria</taxon>
        <taxon>Pseudomonadati</taxon>
        <taxon>Pseudomonadota</taxon>
        <taxon>Gammaproteobacteria</taxon>
        <taxon>Moraxellales</taxon>
        <taxon>Moraxellaceae</taxon>
        <taxon>Alkanindiges</taxon>
    </lineage>
</organism>
<dbReference type="OrthoDB" id="9799912at2"/>
<reference evidence="1 2" key="1">
    <citation type="submission" date="2016-10" db="EMBL/GenBank/DDBJ databases">
        <title>Draft Genome sequence of Alkanindiges sp. strain H1.</title>
        <authorList>
            <person name="Subhash Y."/>
            <person name="Lee S."/>
        </authorList>
    </citation>
    <scope>NUCLEOTIDE SEQUENCE [LARGE SCALE GENOMIC DNA]</scope>
    <source>
        <strain evidence="1 2">H1</strain>
    </source>
</reference>
<gene>
    <name evidence="1" type="ORF">BKE30_13820</name>
</gene>
<dbReference type="GO" id="GO:0003723">
    <property type="term" value="F:RNA binding"/>
    <property type="evidence" value="ECO:0007669"/>
    <property type="project" value="InterPro"/>
</dbReference>
<dbReference type="STRING" id="1907941.BKE30_13820"/>